<dbReference type="GO" id="GO:0015628">
    <property type="term" value="P:protein secretion by the type II secretion system"/>
    <property type="evidence" value="ECO:0007669"/>
    <property type="project" value="InterPro"/>
</dbReference>
<dbReference type="NCBIfam" id="TIGR02532">
    <property type="entry name" value="IV_pilin_GFxxxE"/>
    <property type="match status" value="1"/>
</dbReference>
<dbReference type="AlphaFoldDB" id="A0A2H0WSR5"/>
<dbReference type="InterPro" id="IPR012902">
    <property type="entry name" value="N_methyl_site"/>
</dbReference>
<evidence type="ECO:0000313" key="4">
    <source>
        <dbReference type="EMBL" id="PIS15655.1"/>
    </source>
</evidence>
<sequence length="132" mass="14106">MINNRGYTLLELIVVISIIALLIAGGVATYSQLMKQSRDGRRKADLENIRGALEMYRSNNGSYPAALSLLTGSPKYLQSVPADPRSPTYTYYYTGSSSDYTLGAYLESSTAGGCGVSCTGATCNYCVGPYGQ</sequence>
<dbReference type="GO" id="GO:0015627">
    <property type="term" value="C:type II protein secretion system complex"/>
    <property type="evidence" value="ECO:0007669"/>
    <property type="project" value="InterPro"/>
</dbReference>
<name>A0A2H0WSR5_9BACT</name>
<dbReference type="Pfam" id="PF07963">
    <property type="entry name" value="N_methyl"/>
    <property type="match status" value="1"/>
</dbReference>
<dbReference type="PROSITE" id="PS00409">
    <property type="entry name" value="PROKAR_NTER_METHYL"/>
    <property type="match status" value="1"/>
</dbReference>
<evidence type="ECO:0000313" key="5">
    <source>
        <dbReference type="Proteomes" id="UP000231198"/>
    </source>
</evidence>
<dbReference type="InterPro" id="IPR013545">
    <property type="entry name" value="T2SS_protein-GspG_C"/>
</dbReference>
<comment type="caution">
    <text evidence="4">The sequence shown here is derived from an EMBL/GenBank/DDBJ whole genome shotgun (WGS) entry which is preliminary data.</text>
</comment>
<dbReference type="Proteomes" id="UP000231198">
    <property type="component" value="Unassembled WGS sequence"/>
</dbReference>
<evidence type="ECO:0000259" key="3">
    <source>
        <dbReference type="Pfam" id="PF08334"/>
    </source>
</evidence>
<keyword evidence="2" id="KW-0812">Transmembrane</keyword>
<keyword evidence="2" id="KW-1133">Transmembrane helix</keyword>
<dbReference type="EMBL" id="PEZG01000057">
    <property type="protein sequence ID" value="PIS15655.1"/>
    <property type="molecule type" value="Genomic_DNA"/>
</dbReference>
<keyword evidence="1" id="KW-0488">Methylation</keyword>
<dbReference type="InterPro" id="IPR045584">
    <property type="entry name" value="Pilin-like"/>
</dbReference>
<dbReference type="Gene3D" id="3.30.700.10">
    <property type="entry name" value="Glycoprotein, Type 4 Pilin"/>
    <property type="match status" value="1"/>
</dbReference>
<gene>
    <name evidence="4" type="ORF">COT62_02765</name>
</gene>
<dbReference type="PRINTS" id="PR00813">
    <property type="entry name" value="BCTERIALGSPG"/>
</dbReference>
<feature type="domain" description="Type II secretion system protein GspG C-terminal" evidence="3">
    <location>
        <begin position="35"/>
        <end position="115"/>
    </location>
</feature>
<keyword evidence="2" id="KW-0472">Membrane</keyword>
<reference evidence="5" key="1">
    <citation type="submission" date="2017-09" db="EMBL/GenBank/DDBJ databases">
        <title>Depth-based differentiation of microbial function through sediment-hosted aquifers and enrichment of novel symbionts in the deep terrestrial subsurface.</title>
        <authorList>
            <person name="Probst A.J."/>
            <person name="Ladd B."/>
            <person name="Jarett J.K."/>
            <person name="Geller-Mcgrath D.E."/>
            <person name="Sieber C.M.K."/>
            <person name="Emerson J.B."/>
            <person name="Anantharaman K."/>
            <person name="Thomas B.C."/>
            <person name="Malmstrom R."/>
            <person name="Stieglmeier M."/>
            <person name="Klingl A."/>
            <person name="Woyke T."/>
            <person name="Ryan C.M."/>
            <person name="Banfield J.F."/>
        </authorList>
    </citation>
    <scope>NUCLEOTIDE SEQUENCE [LARGE SCALE GENOMIC DNA]</scope>
</reference>
<dbReference type="Pfam" id="PF08334">
    <property type="entry name" value="T2SSG"/>
    <property type="match status" value="1"/>
</dbReference>
<organism evidence="4 5">
    <name type="scientific">Candidatus Roizmanbacteria bacterium CG09_land_8_20_14_0_10_41_9</name>
    <dbReference type="NCBI Taxonomy" id="1974850"/>
    <lineage>
        <taxon>Bacteria</taxon>
        <taxon>Candidatus Roizmaniibacteriota</taxon>
    </lineage>
</organism>
<dbReference type="SUPFAM" id="SSF54523">
    <property type="entry name" value="Pili subunits"/>
    <property type="match status" value="1"/>
</dbReference>
<proteinExistence type="predicted"/>
<evidence type="ECO:0000256" key="1">
    <source>
        <dbReference type="ARBA" id="ARBA00022481"/>
    </source>
</evidence>
<protein>
    <recommendedName>
        <fullName evidence="3">Type II secretion system protein GspG C-terminal domain-containing protein</fullName>
    </recommendedName>
</protein>
<feature type="transmembrane region" description="Helical" evidence="2">
    <location>
        <begin position="12"/>
        <end position="33"/>
    </location>
</feature>
<dbReference type="InterPro" id="IPR000983">
    <property type="entry name" value="Bac_GSPG_pilin"/>
</dbReference>
<evidence type="ECO:0000256" key="2">
    <source>
        <dbReference type="SAM" id="Phobius"/>
    </source>
</evidence>
<accession>A0A2H0WSR5</accession>